<evidence type="ECO:0000313" key="2">
    <source>
        <dbReference type="Proteomes" id="UP001732700"/>
    </source>
</evidence>
<evidence type="ECO:0000313" key="1">
    <source>
        <dbReference type="EnsemblPlants" id="AVESA.00010b.r2.2CG0296730.1.CDS.1"/>
    </source>
</evidence>
<dbReference type="Proteomes" id="UP001732700">
    <property type="component" value="Chromosome 2C"/>
</dbReference>
<protein>
    <submittedName>
        <fullName evidence="1">Uncharacterized protein</fullName>
    </submittedName>
</protein>
<sequence>MAASVVPNSQQNDGGRNFDITNSIRVLDIKTRRTIPKHPFIFMAATPEEVLGFVKPPPRSIFLDLPRAPHTHKQPHHVHMALDNISRMLMEEDTVETILCQYPENPILLQVQQPFEQILSSASEYITSSNGQESLIMLSSALVPIQDSSTHLHNRDLASSTLNSTDSILSPTEGSTSMQTLSTMAFLKGMEEARLFLPGGDNLRLACKRRIHEDGDIRHDDVGRRRQQIMISGQPSESEEQAAAHNLLDQLMLKDGGLCSGAMQKLTSEVKQHNIRMQVPRMRRGMVQMSVVDLETQLIRCAEAVATNDRHNAGKLLEKIKGHSSPMGATTERLAHYFAEGLEARLAGAGSQLYRLLMTIKYSSVVEFVKAYQLYMDATCSTKVAFVFSNKTIYNIAVGKSKLHIVHYGIGDGLQWTDLLRWFAEREGGPPEVRITGINSPQHPAKRTEEAGRRLILCASKLGVSFKFRAITAKFETVRAEDLDINPDEVLIVNSIFQFRALMDESLIADRINPRDRVLNTIRKMKPAIFIHGVVNASYCAASFVTRFRQALYNFSAAFDLMEATVPRDNNLRLVVERDIFARSAINIIACEGADRVERTQHYKEWHARNQRAGLMQLPLDPDIIRVLKAQVKKHCQKHFMINEDHQWLLQGWKGRALTALSIWAATDVTSSQST</sequence>
<reference evidence="1" key="1">
    <citation type="submission" date="2021-05" db="EMBL/GenBank/DDBJ databases">
        <authorList>
            <person name="Scholz U."/>
            <person name="Mascher M."/>
            <person name="Fiebig A."/>
        </authorList>
    </citation>
    <scope>NUCLEOTIDE SEQUENCE [LARGE SCALE GENOMIC DNA]</scope>
</reference>
<accession>A0ACD5UQQ1</accession>
<reference evidence="1" key="2">
    <citation type="submission" date="2025-09" db="UniProtKB">
        <authorList>
            <consortium name="EnsemblPlants"/>
        </authorList>
    </citation>
    <scope>IDENTIFICATION</scope>
</reference>
<name>A0ACD5UQQ1_AVESA</name>
<organism evidence="1 2">
    <name type="scientific">Avena sativa</name>
    <name type="common">Oat</name>
    <dbReference type="NCBI Taxonomy" id="4498"/>
    <lineage>
        <taxon>Eukaryota</taxon>
        <taxon>Viridiplantae</taxon>
        <taxon>Streptophyta</taxon>
        <taxon>Embryophyta</taxon>
        <taxon>Tracheophyta</taxon>
        <taxon>Spermatophyta</taxon>
        <taxon>Magnoliopsida</taxon>
        <taxon>Liliopsida</taxon>
        <taxon>Poales</taxon>
        <taxon>Poaceae</taxon>
        <taxon>BOP clade</taxon>
        <taxon>Pooideae</taxon>
        <taxon>Poodae</taxon>
        <taxon>Poeae</taxon>
        <taxon>Poeae Chloroplast Group 1 (Aveneae type)</taxon>
        <taxon>Aveninae</taxon>
        <taxon>Avena</taxon>
    </lineage>
</organism>
<proteinExistence type="predicted"/>
<dbReference type="EnsemblPlants" id="AVESA.00010b.r2.2CG0296730.1">
    <property type="protein sequence ID" value="AVESA.00010b.r2.2CG0296730.1.CDS.1"/>
    <property type="gene ID" value="AVESA.00010b.r2.2CG0296730"/>
</dbReference>
<keyword evidence="2" id="KW-1185">Reference proteome</keyword>